<dbReference type="EMBL" id="LNYB01000080">
    <property type="protein sequence ID" value="KTC96952.1"/>
    <property type="molecule type" value="Genomic_DNA"/>
</dbReference>
<dbReference type="Gene3D" id="3.60.21.10">
    <property type="match status" value="1"/>
</dbReference>
<feature type="domain" description="Capsule synthesis protein CapA" evidence="3">
    <location>
        <begin position="22"/>
        <end position="273"/>
    </location>
</feature>
<dbReference type="Proteomes" id="UP000054698">
    <property type="component" value="Unassembled WGS sequence"/>
</dbReference>
<evidence type="ECO:0000313" key="4">
    <source>
        <dbReference type="EMBL" id="KTC96952.1"/>
    </source>
</evidence>
<evidence type="ECO:0000313" key="5">
    <source>
        <dbReference type="EMBL" id="SPX61561.1"/>
    </source>
</evidence>
<evidence type="ECO:0000256" key="2">
    <source>
        <dbReference type="SAM" id="SignalP"/>
    </source>
</evidence>
<dbReference type="InterPro" id="IPR052169">
    <property type="entry name" value="CW_Biosynth-Accessory"/>
</dbReference>
<sequence>MQMRYALLNLLLISSLHATKVHIIAVGDVLLHPPLQHKGLADGFSTLWEPVIPALKEADVTYGNLEGPAAEMLDQHGNTTTSLRRAYTAYPMFNYPPALISALKASGFDIVSTANNHTLDRFAIGINKTIAALHENELAFTGTRRQNSEDAWYTETKTNDLSIAWLACTQDTNGIADKHRQVLLCQRDKEQVLHLVAELAKTHDAVIVTPHWGIEYQSRPNKIQQRFAQELAEAGALAILGSHPHCVQPFAWLNTRGKQVFVAYSLGNFISNQGSLKNRTSGLLSLYLEKRDETTVINKVSYQPTYMENRGGQLQLKKVSSKKHPAYQLLKTVVGENYLTINH</sequence>
<evidence type="ECO:0000256" key="1">
    <source>
        <dbReference type="ARBA" id="ARBA00005662"/>
    </source>
</evidence>
<comment type="similarity">
    <text evidence="1">Belongs to the CapA family.</text>
</comment>
<evidence type="ECO:0000259" key="3">
    <source>
        <dbReference type="SMART" id="SM00854"/>
    </source>
</evidence>
<dbReference type="CDD" id="cd07381">
    <property type="entry name" value="MPP_CapA"/>
    <property type="match status" value="1"/>
</dbReference>
<dbReference type="PANTHER" id="PTHR33393">
    <property type="entry name" value="POLYGLUTAMINE SYNTHESIS ACCESSORY PROTEIN RV0574C-RELATED"/>
    <property type="match status" value="1"/>
</dbReference>
<dbReference type="SUPFAM" id="SSF56300">
    <property type="entry name" value="Metallo-dependent phosphatases"/>
    <property type="match status" value="1"/>
</dbReference>
<dbReference type="InterPro" id="IPR029052">
    <property type="entry name" value="Metallo-depent_PP-like"/>
</dbReference>
<reference evidence="4 6" key="1">
    <citation type="submission" date="2015-11" db="EMBL/GenBank/DDBJ databases">
        <title>Genomic analysis of 38 Legionella species identifies large and diverse effector repertoires.</title>
        <authorList>
            <person name="Burstein D."/>
            <person name="Amaro F."/>
            <person name="Zusman T."/>
            <person name="Lifshitz Z."/>
            <person name="Cohen O."/>
            <person name="Gilbert J.A."/>
            <person name="Pupko T."/>
            <person name="Shuman H.A."/>
            <person name="Segal G."/>
        </authorList>
    </citation>
    <scope>NUCLEOTIDE SEQUENCE [LARGE SCALE GENOMIC DNA]</scope>
    <source>
        <strain evidence="4 6">WO-44C</strain>
    </source>
</reference>
<proteinExistence type="inferred from homology"/>
<evidence type="ECO:0000313" key="6">
    <source>
        <dbReference type="Proteomes" id="UP000054698"/>
    </source>
</evidence>
<keyword evidence="2" id="KW-0732">Signal</keyword>
<organism evidence="4 6">
    <name type="scientific">Legionella feeleii</name>
    <dbReference type="NCBI Taxonomy" id="453"/>
    <lineage>
        <taxon>Bacteria</taxon>
        <taxon>Pseudomonadati</taxon>
        <taxon>Pseudomonadota</taxon>
        <taxon>Gammaproteobacteria</taxon>
        <taxon>Legionellales</taxon>
        <taxon>Legionellaceae</taxon>
        <taxon>Legionella</taxon>
    </lineage>
</organism>
<dbReference type="RefSeq" id="WP_058446077.1">
    <property type="nucleotide sequence ID" value="NZ_CAAAHT010000007.1"/>
</dbReference>
<evidence type="ECO:0000313" key="7">
    <source>
        <dbReference type="Proteomes" id="UP000251942"/>
    </source>
</evidence>
<feature type="signal peptide" evidence="2">
    <location>
        <begin position="1"/>
        <end position="18"/>
    </location>
</feature>
<dbReference type="OrthoDB" id="9810718at2"/>
<dbReference type="AlphaFoldDB" id="A0A0W0TN62"/>
<reference evidence="5 7" key="2">
    <citation type="submission" date="2018-06" db="EMBL/GenBank/DDBJ databases">
        <authorList>
            <consortium name="Pathogen Informatics"/>
            <person name="Doyle S."/>
        </authorList>
    </citation>
    <scope>NUCLEOTIDE SEQUENCE [LARGE SCALE GENOMIC DNA]</scope>
    <source>
        <strain evidence="5 7">NCTC12022</strain>
    </source>
</reference>
<dbReference type="Proteomes" id="UP000251942">
    <property type="component" value="Unassembled WGS sequence"/>
</dbReference>
<dbReference type="SMART" id="SM00854">
    <property type="entry name" value="PGA_cap"/>
    <property type="match status" value="1"/>
</dbReference>
<feature type="chain" id="PRO_5033244581" evidence="2">
    <location>
        <begin position="19"/>
        <end position="343"/>
    </location>
</feature>
<dbReference type="EMBL" id="UASS01000022">
    <property type="protein sequence ID" value="SPX61561.1"/>
    <property type="molecule type" value="Genomic_DNA"/>
</dbReference>
<protein>
    <submittedName>
        <fullName evidence="4">Capsule biosynthesis protein</fullName>
    </submittedName>
</protein>
<name>A0A0W0TN62_9GAMM</name>
<dbReference type="PATRIC" id="fig|453.4.peg.2045"/>
<accession>A0A0W0TN62</accession>
<dbReference type="STRING" id="453.Lfee_1864"/>
<keyword evidence="6" id="KW-1185">Reference proteome</keyword>
<gene>
    <name evidence="4" type="ORF">Lfee_1864</name>
    <name evidence="5" type="ORF">NCTC12022_02302</name>
</gene>
<dbReference type="InterPro" id="IPR019079">
    <property type="entry name" value="Capsule_synth_CapA"/>
</dbReference>
<dbReference type="PANTHER" id="PTHR33393:SF12">
    <property type="entry name" value="CAPSULE BIOSYNTHESIS PROTEIN CAPA"/>
    <property type="match status" value="1"/>
</dbReference>
<dbReference type="Pfam" id="PF09587">
    <property type="entry name" value="PGA_cap"/>
    <property type="match status" value="1"/>
</dbReference>